<dbReference type="Gene3D" id="3.30.1330.30">
    <property type="match status" value="1"/>
</dbReference>
<evidence type="ECO:0000313" key="2">
    <source>
        <dbReference type="EMBL" id="MFC3982319.1"/>
    </source>
</evidence>
<dbReference type="Proteomes" id="UP001595698">
    <property type="component" value="Unassembled WGS sequence"/>
</dbReference>
<evidence type="ECO:0000256" key="1">
    <source>
        <dbReference type="SAM" id="MobiDB-lite"/>
    </source>
</evidence>
<keyword evidence="3" id="KW-1185">Reference proteome</keyword>
<sequence>MEFERFGRAALREVVSMHDELGVLSFYVTASPQEEAAVKPAWRIRFGNELSELREQMTAVRDRERRTALLNRLDELETDFEQLLDPTESGLGRVMFAPVGDGRARSFSFQVPVADQIVMESTAYVRPLVNAVEAAPPAGLVVLSRDGLKMIDYRYGLTEDLGGTSFEIPVEEWKQMRGPATAELARSAATHRDKFERRVEENLTRQLRAAAPGVAEEARRRGWQTVVLLGDVQLTEIVAPLVGGDVLQVDAVVDSLPPAKLAEYVEPQLRAARTRHGVELTERARDAALSGGPGALGLEATLGALNDSRVAQLLLNESGEWDGGRTEDGRLYARGDVPRGEPGEEVVPDPTMGERMIERALDIDAEVIVLDGEAAQDLAESGGVAAILRW</sequence>
<comment type="caution">
    <text evidence="2">The sequence shown here is derived from an EMBL/GenBank/DDBJ whole genome shotgun (WGS) entry which is preliminary data.</text>
</comment>
<organism evidence="2 3">
    <name type="scientific">Streptosporangium jomthongense</name>
    <dbReference type="NCBI Taxonomy" id="1193683"/>
    <lineage>
        <taxon>Bacteria</taxon>
        <taxon>Bacillati</taxon>
        <taxon>Actinomycetota</taxon>
        <taxon>Actinomycetes</taxon>
        <taxon>Streptosporangiales</taxon>
        <taxon>Streptosporangiaceae</taxon>
        <taxon>Streptosporangium</taxon>
    </lineage>
</organism>
<dbReference type="EMBL" id="JBHSBC010000019">
    <property type="protein sequence ID" value="MFC3982319.1"/>
    <property type="molecule type" value="Genomic_DNA"/>
</dbReference>
<dbReference type="RefSeq" id="WP_352016157.1">
    <property type="nucleotide sequence ID" value="NZ_JBHSBC010000019.1"/>
</dbReference>
<evidence type="ECO:0000313" key="3">
    <source>
        <dbReference type="Proteomes" id="UP001595698"/>
    </source>
</evidence>
<protein>
    <submittedName>
        <fullName evidence="2">VLRF1 family aeRF1-type release factor</fullName>
    </submittedName>
</protein>
<feature type="region of interest" description="Disordered" evidence="1">
    <location>
        <begin position="321"/>
        <end position="345"/>
    </location>
</feature>
<dbReference type="InterPro" id="IPR040983">
    <property type="entry name" value="Bact_RF_family5"/>
</dbReference>
<gene>
    <name evidence="2" type="ORF">ACFOYY_19400</name>
</gene>
<dbReference type="Pfam" id="PF18846">
    <property type="entry name" value="baeRF_family5"/>
    <property type="match status" value="1"/>
</dbReference>
<feature type="compositionally biased region" description="Basic and acidic residues" evidence="1">
    <location>
        <begin position="322"/>
        <end position="342"/>
    </location>
</feature>
<accession>A0ABV8F0Z0</accession>
<dbReference type="InterPro" id="IPR029064">
    <property type="entry name" value="Ribosomal_eL30-like_sf"/>
</dbReference>
<reference evidence="3" key="1">
    <citation type="journal article" date="2019" name="Int. J. Syst. Evol. Microbiol.">
        <title>The Global Catalogue of Microorganisms (GCM) 10K type strain sequencing project: providing services to taxonomists for standard genome sequencing and annotation.</title>
        <authorList>
            <consortium name="The Broad Institute Genomics Platform"/>
            <consortium name="The Broad Institute Genome Sequencing Center for Infectious Disease"/>
            <person name="Wu L."/>
            <person name="Ma J."/>
        </authorList>
    </citation>
    <scope>NUCLEOTIDE SEQUENCE [LARGE SCALE GENOMIC DNA]</scope>
    <source>
        <strain evidence="3">TBRC 7912</strain>
    </source>
</reference>
<name>A0ABV8F0Z0_9ACTN</name>
<proteinExistence type="predicted"/>